<proteinExistence type="predicted"/>
<dbReference type="EMBL" id="LM676391">
    <property type="protein sequence ID" value="CEP26151.1"/>
    <property type="molecule type" value="Genomic_DNA"/>
</dbReference>
<protein>
    <submittedName>
        <fullName evidence="2">Hypothetical secreted protein</fullName>
    </submittedName>
</protein>
<feature type="region of interest" description="Disordered" evidence="1">
    <location>
        <begin position="1"/>
        <end position="50"/>
    </location>
</feature>
<organism evidence="2">
    <name type="scientific">Propionibacterium freudenreichii subsp. freudenreichii</name>
    <dbReference type="NCBI Taxonomy" id="66712"/>
    <lineage>
        <taxon>Bacteria</taxon>
        <taxon>Bacillati</taxon>
        <taxon>Actinomycetota</taxon>
        <taxon>Actinomycetes</taxon>
        <taxon>Propionibacteriales</taxon>
        <taxon>Propionibacteriaceae</taxon>
        <taxon>Propionibacterium</taxon>
    </lineage>
</organism>
<name>A0A0B7NTW1_PROFF</name>
<accession>A0A0B7NTW1</accession>
<evidence type="ECO:0000313" key="2">
    <source>
        <dbReference type="EMBL" id="CEP26151.1"/>
    </source>
</evidence>
<dbReference type="AlphaFoldDB" id="A0A0B7NTW1"/>
<gene>
    <name evidence="2" type="ORF">PFCIRM138_04865</name>
</gene>
<reference evidence="2" key="1">
    <citation type="submission" date="2014-08" db="EMBL/GenBank/DDBJ databases">
        <authorList>
            <person name="Falentin Helene"/>
        </authorList>
    </citation>
    <scope>NUCLEOTIDE SEQUENCE</scope>
</reference>
<evidence type="ECO:0000256" key="1">
    <source>
        <dbReference type="SAM" id="MobiDB-lite"/>
    </source>
</evidence>
<feature type="region of interest" description="Disordered" evidence="1">
    <location>
        <begin position="96"/>
        <end position="124"/>
    </location>
</feature>
<sequence>MSKRPERRTTNLSNPLVPQAVEAAQPPNVDEARHEAAKKTGTGEGWTRTSFKHTIEEGRRARGAWFYTQAELGIRPYWQFVQEAVNEKVARLEAEYNDGRPFPDLDAVTPGPKPGITTHRRSRT</sequence>
<dbReference type="Gene3D" id="6.10.180.30">
    <property type="match status" value="1"/>
</dbReference>